<reference evidence="5" key="1">
    <citation type="journal article" date="2014" name="Genome Announc.">
        <title>Genome sequence and annotation of Acremonium chrysogenum, producer of the beta-lactam antibiotic cephalosporin C.</title>
        <authorList>
            <person name="Terfehr D."/>
            <person name="Dahlmann T.A."/>
            <person name="Specht T."/>
            <person name="Zadra I."/>
            <person name="Kuernsteiner H."/>
            <person name="Kueck U."/>
        </authorList>
    </citation>
    <scope>NUCLEOTIDE SEQUENCE [LARGE SCALE GENOMIC DNA]</scope>
    <source>
        <strain evidence="5">ATCC 11550 / CBS 779.69 / DSM 880 / IAM 14645 / JCM 23072 / IMI 49137</strain>
    </source>
</reference>
<gene>
    <name evidence="4" type="ORF">ACRE_040620</name>
</gene>
<dbReference type="EMBL" id="JPKY01000037">
    <property type="protein sequence ID" value="KFH45136.1"/>
    <property type="molecule type" value="Genomic_DNA"/>
</dbReference>
<dbReference type="Proteomes" id="UP000029964">
    <property type="component" value="Unassembled WGS sequence"/>
</dbReference>
<dbReference type="PANTHER" id="PTHR35393:SF1">
    <property type="entry name" value="SNOAL-LIKE DOMAIN-CONTAINING PROTEIN"/>
    <property type="match status" value="1"/>
</dbReference>
<evidence type="ECO:0000256" key="1">
    <source>
        <dbReference type="SAM" id="MobiDB-lite"/>
    </source>
</evidence>
<evidence type="ECO:0000256" key="2">
    <source>
        <dbReference type="SAM" id="Phobius"/>
    </source>
</evidence>
<accession>A0A086T704</accession>
<comment type="caution">
    <text evidence="4">The sequence shown here is derived from an EMBL/GenBank/DDBJ whole genome shotgun (WGS) entry which is preliminary data.</text>
</comment>
<sequence>MSLTDRIVREIGDIITTLTTGTPQEQEDTLNTYFLRNASFTHPFCRVPSFSIKSIPIVGGVDSLAVILAIYRWYRTLSPKIDINIDSAVFDQRTGRLFVSIRQTFSIWFIPLYRAPVRLTTILQLSQRTSWDSDQTVTRGPLTEGREPAPLAGPGQERARYFITSQEDLYQVNDFVQFLLPGLGPMMWSFWQLLSTVMCVMLSFVFLPVYFFFNRGSGRAGDKAKTT</sequence>
<evidence type="ECO:0000313" key="4">
    <source>
        <dbReference type="EMBL" id="KFH45136.1"/>
    </source>
</evidence>
<feature type="transmembrane region" description="Helical" evidence="2">
    <location>
        <begin position="190"/>
        <end position="213"/>
    </location>
</feature>
<feature type="region of interest" description="Disordered" evidence="1">
    <location>
        <begin position="134"/>
        <end position="154"/>
    </location>
</feature>
<dbReference type="STRING" id="857340.A0A086T704"/>
<evidence type="ECO:0000313" key="5">
    <source>
        <dbReference type="Proteomes" id="UP000029964"/>
    </source>
</evidence>
<evidence type="ECO:0000259" key="3">
    <source>
        <dbReference type="Pfam" id="PF24840"/>
    </source>
</evidence>
<dbReference type="OrthoDB" id="2344312at2759"/>
<feature type="domain" description="SigF-like NTF2-like" evidence="3">
    <location>
        <begin position="159"/>
        <end position="206"/>
    </location>
</feature>
<proteinExistence type="predicted"/>
<keyword evidence="2" id="KW-0812">Transmembrane</keyword>
<keyword evidence="2" id="KW-0472">Membrane</keyword>
<keyword evidence="2" id="KW-1133">Transmembrane helix</keyword>
<dbReference type="HOGENOM" id="CLU_079426_0_0_1"/>
<name>A0A086T704_HAPC1</name>
<protein>
    <recommendedName>
        <fullName evidence="3">SigF-like NTF2-like domain-containing protein</fullName>
    </recommendedName>
</protein>
<dbReference type="Pfam" id="PF24840">
    <property type="entry name" value="NTF2_SigF"/>
    <property type="match status" value="2"/>
</dbReference>
<dbReference type="AlphaFoldDB" id="A0A086T704"/>
<organism evidence="4 5">
    <name type="scientific">Hapsidospora chrysogenum (strain ATCC 11550 / CBS 779.69 / DSM 880 / IAM 14645 / JCM 23072 / IMI 49137)</name>
    <name type="common">Acremonium chrysogenum</name>
    <dbReference type="NCBI Taxonomy" id="857340"/>
    <lineage>
        <taxon>Eukaryota</taxon>
        <taxon>Fungi</taxon>
        <taxon>Dikarya</taxon>
        <taxon>Ascomycota</taxon>
        <taxon>Pezizomycotina</taxon>
        <taxon>Sordariomycetes</taxon>
        <taxon>Hypocreomycetidae</taxon>
        <taxon>Hypocreales</taxon>
        <taxon>Bionectriaceae</taxon>
        <taxon>Hapsidospora</taxon>
    </lineage>
</organism>
<dbReference type="PANTHER" id="PTHR35393">
    <property type="entry name" value="CHROMOSOME 1, WHOLE GENOME SHOTGUN SEQUENCE"/>
    <property type="match status" value="1"/>
</dbReference>
<keyword evidence="5" id="KW-1185">Reference proteome</keyword>
<dbReference type="InterPro" id="IPR057514">
    <property type="entry name" value="NTF2_SigF"/>
</dbReference>
<feature type="domain" description="SigF-like NTF2-like" evidence="3">
    <location>
        <begin position="8"/>
        <end position="128"/>
    </location>
</feature>